<evidence type="ECO:0000256" key="3">
    <source>
        <dbReference type="ARBA" id="ARBA00022946"/>
    </source>
</evidence>
<evidence type="ECO:0000256" key="5">
    <source>
        <dbReference type="SAM" id="MobiDB-lite"/>
    </source>
</evidence>
<dbReference type="GO" id="GO:0003924">
    <property type="term" value="F:GTPase activity"/>
    <property type="evidence" value="ECO:0007669"/>
    <property type="project" value="InterPro"/>
</dbReference>
<evidence type="ECO:0000313" key="7">
    <source>
        <dbReference type="WBParaSite" id="jg14854"/>
    </source>
</evidence>
<evidence type="ECO:0000256" key="1">
    <source>
        <dbReference type="ARBA" id="ARBA00004173"/>
    </source>
</evidence>
<sequence length="830" mass="95075">MPHKSLSVKVRNRVLNNQRRNSSANHSRPSLSHLLLGSPNVNINSLQVQMPSPVSISPPPSSPGFPKRNKFPSLIPADSKAFEYPELSAPDSEDDELQQLYLAMGGADKLHRRNSKPVLEYATRKSFSAASSNAQAGMRKVMRVVVVGPKKVGKTAILQQLARFNDITGQPYIATIDDTYQIQLDSANERPKEILIFHDTAGVSDFGPFELKNSIFSQQNGPSQKVYCAQFGKDKKEVPIIVVGTCADLPGRQIDSNSTALWAAREKVKLFEISARDRVSIVEVVHFLSNKYLHPAKETKFSITKRLKPEKSNAQIRSPTDILEALASKIGTDKTGPQFLGLYDDPTTFGTSSFRRKEYFLCREYGKRAARKLAEEWPTLFMFDRDQPRLNAFRPMKPMDASVVRADEKNLVKLISEKHVQDAAKLYERVCEMGKPVSPSIQLDLFRLLAYYNAENVPADEDWPGIRVFFERPQQQRNEGGVVDLLFESLEKTEEVYSIMICHLCKFPVGQSGSDSLVRAKELFSEMMQNKMTPFKEVFDWFLLRKVSTSGGAFSIFNLLSTMRKFKIKPSLKTFNNAIACLEQGTHFENKWISAKKIMVQMYKCGIQPSLTTYDLLLTSVVYRPSREKRPEKDEKQNAINLLNEILTKLEATEKITFTERSDRNFFHTALFVTKDARNHDMAHRLEKIYSSDKNEVQFFYNDYFISICRSMSMEQLYHIYIQIVPRRTSLGKFGNRILEMLESEPYWPFTKRLIEDGIMLAQVSTLEIVFSWQSILANYPTETLTENEMVEFKQLVQRLVDIWSELNQDKRLQNPESTSNRVEIPWKIL</sequence>
<dbReference type="PANTHER" id="PTHR16276:SF1">
    <property type="entry name" value="SMALL RIBOSOMAL SUBUNIT PROTEIN MS39"/>
    <property type="match status" value="1"/>
</dbReference>
<evidence type="ECO:0000313" key="6">
    <source>
        <dbReference type="Proteomes" id="UP000887574"/>
    </source>
</evidence>
<dbReference type="GO" id="GO:0019843">
    <property type="term" value="F:rRNA binding"/>
    <property type="evidence" value="ECO:0007669"/>
    <property type="project" value="InterPro"/>
</dbReference>
<dbReference type="InterPro" id="IPR055063">
    <property type="entry name" value="Rib_mS39_PPR"/>
</dbReference>
<dbReference type="Gene3D" id="3.40.50.300">
    <property type="entry name" value="P-loop containing nucleotide triphosphate hydrolases"/>
    <property type="match status" value="2"/>
</dbReference>
<evidence type="ECO:0000256" key="2">
    <source>
        <dbReference type="ARBA" id="ARBA00022737"/>
    </source>
</evidence>
<protein>
    <submittedName>
        <fullName evidence="7">Small ribosomal subunit protein mS39</fullName>
    </submittedName>
</protein>
<dbReference type="Proteomes" id="UP000887574">
    <property type="component" value="Unplaced"/>
</dbReference>
<dbReference type="InterPro" id="IPR011990">
    <property type="entry name" value="TPR-like_helical_dom_sf"/>
</dbReference>
<evidence type="ECO:0000256" key="4">
    <source>
        <dbReference type="ARBA" id="ARBA00023128"/>
    </source>
</evidence>
<dbReference type="SMART" id="SM00173">
    <property type="entry name" value="RAS"/>
    <property type="match status" value="1"/>
</dbReference>
<dbReference type="GO" id="GO:0043024">
    <property type="term" value="F:ribosomal small subunit binding"/>
    <property type="evidence" value="ECO:0007669"/>
    <property type="project" value="InterPro"/>
</dbReference>
<proteinExistence type="predicted"/>
<dbReference type="InterPro" id="IPR037387">
    <property type="entry name" value="PTCD3"/>
</dbReference>
<feature type="region of interest" description="Disordered" evidence="5">
    <location>
        <begin position="15"/>
        <end position="36"/>
    </location>
</feature>
<dbReference type="PANTHER" id="PTHR16276">
    <property type="entry name" value="PENTATRICOPEPTIDE REPEAT DOMAIN-CONTAINING PROTEIN 3"/>
    <property type="match status" value="1"/>
</dbReference>
<dbReference type="InterPro" id="IPR027417">
    <property type="entry name" value="P-loop_NTPase"/>
</dbReference>
<dbReference type="Pfam" id="PF22330">
    <property type="entry name" value="Rib_mS39_PPR"/>
    <property type="match status" value="1"/>
</dbReference>
<dbReference type="Gene3D" id="1.25.40.10">
    <property type="entry name" value="Tetratricopeptide repeat domain"/>
    <property type="match status" value="1"/>
</dbReference>
<keyword evidence="6" id="KW-1185">Reference proteome</keyword>
<keyword evidence="3" id="KW-0809">Transit peptide</keyword>
<dbReference type="GO" id="GO:0005525">
    <property type="term" value="F:GTP binding"/>
    <property type="evidence" value="ECO:0007669"/>
    <property type="project" value="InterPro"/>
</dbReference>
<dbReference type="SUPFAM" id="SSF52540">
    <property type="entry name" value="P-loop containing nucleoside triphosphate hydrolases"/>
    <property type="match status" value="1"/>
</dbReference>
<dbReference type="WBParaSite" id="jg14854">
    <property type="protein sequence ID" value="jg14854"/>
    <property type="gene ID" value="jg14854"/>
</dbReference>
<name>A0A915D1I7_9BILA</name>
<dbReference type="InterPro" id="IPR001806">
    <property type="entry name" value="Small_GTPase"/>
</dbReference>
<dbReference type="GO" id="GO:0005739">
    <property type="term" value="C:mitochondrion"/>
    <property type="evidence" value="ECO:0007669"/>
    <property type="project" value="UniProtKB-SubCell"/>
</dbReference>
<reference evidence="7" key="1">
    <citation type="submission" date="2022-11" db="UniProtKB">
        <authorList>
            <consortium name="WormBaseParasite"/>
        </authorList>
    </citation>
    <scope>IDENTIFICATION</scope>
</reference>
<dbReference type="Pfam" id="PF00071">
    <property type="entry name" value="Ras"/>
    <property type="match status" value="1"/>
</dbReference>
<dbReference type="AlphaFoldDB" id="A0A915D1I7"/>
<keyword evidence="2" id="KW-0677">Repeat</keyword>
<dbReference type="PRINTS" id="PR00449">
    <property type="entry name" value="RASTRNSFRMNG"/>
</dbReference>
<keyword evidence="4" id="KW-0496">Mitochondrion</keyword>
<organism evidence="6 7">
    <name type="scientific">Ditylenchus dipsaci</name>
    <dbReference type="NCBI Taxonomy" id="166011"/>
    <lineage>
        <taxon>Eukaryota</taxon>
        <taxon>Metazoa</taxon>
        <taxon>Ecdysozoa</taxon>
        <taxon>Nematoda</taxon>
        <taxon>Chromadorea</taxon>
        <taxon>Rhabditida</taxon>
        <taxon>Tylenchina</taxon>
        <taxon>Tylenchomorpha</taxon>
        <taxon>Sphaerularioidea</taxon>
        <taxon>Anguinidae</taxon>
        <taxon>Anguininae</taxon>
        <taxon>Ditylenchus</taxon>
    </lineage>
</organism>
<comment type="subcellular location">
    <subcellularLocation>
        <location evidence="1">Mitochondrion</location>
    </subcellularLocation>
</comment>
<accession>A0A915D1I7</accession>
<dbReference type="GO" id="GO:0032543">
    <property type="term" value="P:mitochondrial translation"/>
    <property type="evidence" value="ECO:0007669"/>
    <property type="project" value="InterPro"/>
</dbReference>